<evidence type="ECO:0000313" key="5">
    <source>
        <dbReference type="Proteomes" id="UP000596661"/>
    </source>
</evidence>
<dbReference type="Gene3D" id="3.10.20.90">
    <property type="entry name" value="Phosphatidylinositol 3-kinase Catalytic Subunit, Chain A, domain 1"/>
    <property type="match status" value="1"/>
</dbReference>
<dbReference type="SUPFAM" id="SSF54236">
    <property type="entry name" value="Ubiquitin-like"/>
    <property type="match status" value="1"/>
</dbReference>
<dbReference type="SUPFAM" id="SSF52833">
    <property type="entry name" value="Thioredoxin-like"/>
    <property type="match status" value="1"/>
</dbReference>
<dbReference type="OrthoDB" id="2445133at2759"/>
<evidence type="ECO:0000313" key="4">
    <source>
        <dbReference type="EnsemblPlants" id="cds.evm.model.07.915"/>
    </source>
</evidence>
<dbReference type="InterPro" id="IPR036249">
    <property type="entry name" value="Thioredoxin-like_sf"/>
</dbReference>
<organism evidence="4 5">
    <name type="scientific">Cannabis sativa</name>
    <name type="common">Hemp</name>
    <name type="synonym">Marijuana</name>
    <dbReference type="NCBI Taxonomy" id="3483"/>
    <lineage>
        <taxon>Eukaryota</taxon>
        <taxon>Viridiplantae</taxon>
        <taxon>Streptophyta</taxon>
        <taxon>Embryophyta</taxon>
        <taxon>Tracheophyta</taxon>
        <taxon>Spermatophyta</taxon>
        <taxon>Magnoliopsida</taxon>
        <taxon>eudicotyledons</taxon>
        <taxon>Gunneridae</taxon>
        <taxon>Pentapetalae</taxon>
        <taxon>rosids</taxon>
        <taxon>fabids</taxon>
        <taxon>Rosales</taxon>
        <taxon>Cannabaceae</taxon>
        <taxon>Cannabis</taxon>
    </lineage>
</organism>
<evidence type="ECO:0000256" key="1">
    <source>
        <dbReference type="ARBA" id="ARBA00022786"/>
    </source>
</evidence>
<accession>A0A803Q704</accession>
<evidence type="ECO:0000259" key="3">
    <source>
        <dbReference type="PROSITE" id="PS50033"/>
    </source>
</evidence>
<feature type="region of interest" description="Disordered" evidence="2">
    <location>
        <begin position="423"/>
        <end position="516"/>
    </location>
</feature>
<feature type="compositionally biased region" description="Low complexity" evidence="2">
    <location>
        <begin position="141"/>
        <end position="157"/>
    </location>
</feature>
<dbReference type="EMBL" id="UZAU01000650">
    <property type="status" value="NOT_ANNOTATED_CDS"/>
    <property type="molecule type" value="Genomic_DNA"/>
</dbReference>
<dbReference type="Pfam" id="PF23187">
    <property type="entry name" value="UBX7_N"/>
    <property type="match status" value="1"/>
</dbReference>
<feature type="compositionally biased region" description="Polar residues" evidence="2">
    <location>
        <begin position="442"/>
        <end position="484"/>
    </location>
</feature>
<dbReference type="InterPro" id="IPR029071">
    <property type="entry name" value="Ubiquitin-like_domsf"/>
</dbReference>
<evidence type="ECO:0000256" key="2">
    <source>
        <dbReference type="SAM" id="MobiDB-lite"/>
    </source>
</evidence>
<name>A0A803Q704_CANSA</name>
<dbReference type="Proteomes" id="UP000596661">
    <property type="component" value="Chromosome 7"/>
</dbReference>
<feature type="region of interest" description="Disordered" evidence="2">
    <location>
        <begin position="141"/>
        <end position="188"/>
    </location>
</feature>
<dbReference type="Gramene" id="evm.model.07.915">
    <property type="protein sequence ID" value="cds.evm.model.07.915"/>
    <property type="gene ID" value="evm.TU.07.915"/>
</dbReference>
<dbReference type="OMA" id="FEPNNTS"/>
<keyword evidence="1" id="KW-0833">Ubl conjugation pathway</keyword>
<dbReference type="Gene3D" id="3.40.30.10">
    <property type="entry name" value="Glutaredoxin"/>
    <property type="match status" value="1"/>
</dbReference>
<dbReference type="SMART" id="SM00166">
    <property type="entry name" value="UBX"/>
    <property type="match status" value="1"/>
</dbReference>
<dbReference type="InterPro" id="IPR001012">
    <property type="entry name" value="UBX_dom"/>
</dbReference>
<sequence length="516" mass="56112">MEQSLSSITYKGSIVAAIAEAKKQRKLFVVFISGEDAESNSLEKTTWNDLKVVESVQKYCILLHFSEGSNDAAQFSAIYPYKSIPCVIAVGYNGIQVWQNEGFVSAGVLASSLEKAWLSLHIQDTTAAVLSAALSSKASESSTSRVSGSASSDQGSSNLDAQSPSTDKSKSPDSITEVNSDNKKEDQIRQHTVEDATTSDLQEVNKTACAGKKPISSTKVDDKELQCRTVVNLDKTGADHSSTRVKAKSLAMKKATGNDLDVSDGGSKSLKVSEVKQDDQVKAVDSKKPTQVDSCAKVNRTNDVYLNIRMPNGGNLQGKFSVSSTLRMVKEYVVEHQDSIIGPFDLAIPYPRKVYNGQDLSKTLSDLGLFDRQALIVVTHQRVTDQPISRNIVESSNESTEGYFAYAKRLFSFINPLSYIGGGSSSSNSGHQSQPGVWEYSPVQNNGNQEQRPHSASPQSPSAGSRNDSKNRQPTTSRFGSNIHTLKHDEDDERFNDRNSFWNGNSTQYGGNDNGN</sequence>
<dbReference type="PANTHER" id="PTHR47770">
    <property type="entry name" value="PLANT UBX DOMAIN-CONTAINING PROTEIN 11"/>
    <property type="match status" value="1"/>
</dbReference>
<dbReference type="CDD" id="cd01767">
    <property type="entry name" value="UBX"/>
    <property type="match status" value="1"/>
</dbReference>
<proteinExistence type="predicted"/>
<dbReference type="Pfam" id="PF00789">
    <property type="entry name" value="UBX"/>
    <property type="match status" value="1"/>
</dbReference>
<feature type="compositionally biased region" description="Polar residues" evidence="2">
    <location>
        <begin position="498"/>
        <end position="516"/>
    </location>
</feature>
<feature type="domain" description="UBX" evidence="3">
    <location>
        <begin position="299"/>
        <end position="377"/>
    </location>
</feature>
<reference evidence="4" key="1">
    <citation type="submission" date="2018-11" db="EMBL/GenBank/DDBJ databases">
        <authorList>
            <person name="Grassa J C."/>
        </authorList>
    </citation>
    <scope>NUCLEOTIDE SEQUENCE [LARGE SCALE GENOMIC DNA]</scope>
</reference>
<keyword evidence="5" id="KW-1185">Reference proteome</keyword>
<dbReference type="EnsemblPlants" id="evm.model.07.915">
    <property type="protein sequence ID" value="cds.evm.model.07.915"/>
    <property type="gene ID" value="evm.TU.07.915"/>
</dbReference>
<feature type="compositionally biased region" description="Low complexity" evidence="2">
    <location>
        <begin position="425"/>
        <end position="436"/>
    </location>
</feature>
<dbReference type="PROSITE" id="PS50033">
    <property type="entry name" value="UBX"/>
    <property type="match status" value="1"/>
</dbReference>
<dbReference type="PANTHER" id="PTHR47770:SF1">
    <property type="entry name" value="PLANT UBX DOMAIN-CONTAINING PROTEIN 11"/>
    <property type="match status" value="1"/>
</dbReference>
<reference evidence="4" key="2">
    <citation type="submission" date="2021-03" db="UniProtKB">
        <authorList>
            <consortium name="EnsemblPlants"/>
        </authorList>
    </citation>
    <scope>IDENTIFICATION</scope>
</reference>
<protein>
    <recommendedName>
        <fullName evidence="3">UBX domain-containing protein</fullName>
    </recommendedName>
</protein>
<dbReference type="AlphaFoldDB" id="A0A803Q704"/>